<dbReference type="AlphaFoldDB" id="A0AA36H1M1"/>
<evidence type="ECO:0000256" key="1">
    <source>
        <dbReference type="SAM" id="MobiDB-lite"/>
    </source>
</evidence>
<reference evidence="3" key="1">
    <citation type="submission" date="2023-07" db="EMBL/GenBank/DDBJ databases">
        <authorList>
            <consortium name="CYATHOMIX"/>
        </authorList>
    </citation>
    <scope>NUCLEOTIDE SEQUENCE</scope>
    <source>
        <strain evidence="3">N/A</strain>
    </source>
</reference>
<organism evidence="3 4">
    <name type="scientific">Cylicocyclus nassatus</name>
    <name type="common">Nematode worm</name>
    <dbReference type="NCBI Taxonomy" id="53992"/>
    <lineage>
        <taxon>Eukaryota</taxon>
        <taxon>Metazoa</taxon>
        <taxon>Ecdysozoa</taxon>
        <taxon>Nematoda</taxon>
        <taxon>Chromadorea</taxon>
        <taxon>Rhabditida</taxon>
        <taxon>Rhabditina</taxon>
        <taxon>Rhabditomorpha</taxon>
        <taxon>Strongyloidea</taxon>
        <taxon>Strongylidae</taxon>
        <taxon>Cylicocyclus</taxon>
    </lineage>
</organism>
<feature type="region of interest" description="Disordered" evidence="1">
    <location>
        <begin position="24"/>
        <end position="49"/>
    </location>
</feature>
<dbReference type="Proteomes" id="UP001176961">
    <property type="component" value="Unassembled WGS sequence"/>
</dbReference>
<dbReference type="EMBL" id="CATQJL010000305">
    <property type="protein sequence ID" value="CAJ0602267.1"/>
    <property type="molecule type" value="Genomic_DNA"/>
</dbReference>
<accession>A0AA36H1M1</accession>
<sequence length="159" mass="18151">MLLGTSRVCRCICHRRLAIRFGSSNDAPKTGETMPKSRETVAANPKLRRGPDERDITTMDLIEERIRQRAAVREATFGGQKQSWNYRSEIVGKLGLDKKHTNIWIAYIVIILFGFSAFVYVKSNVVLSRKEEMEQREKLRRELKLAGADRKKLGIVDGS</sequence>
<evidence type="ECO:0000313" key="3">
    <source>
        <dbReference type="EMBL" id="CAJ0602267.1"/>
    </source>
</evidence>
<keyword evidence="2" id="KW-0472">Membrane</keyword>
<name>A0AA36H1M1_CYLNA</name>
<keyword evidence="4" id="KW-1185">Reference proteome</keyword>
<evidence type="ECO:0000256" key="2">
    <source>
        <dbReference type="SAM" id="Phobius"/>
    </source>
</evidence>
<gene>
    <name evidence="3" type="ORF">CYNAS_LOCUS14250</name>
</gene>
<evidence type="ECO:0000313" key="4">
    <source>
        <dbReference type="Proteomes" id="UP001176961"/>
    </source>
</evidence>
<proteinExistence type="predicted"/>
<keyword evidence="2" id="KW-0812">Transmembrane</keyword>
<comment type="caution">
    <text evidence="3">The sequence shown here is derived from an EMBL/GenBank/DDBJ whole genome shotgun (WGS) entry which is preliminary data.</text>
</comment>
<feature type="transmembrane region" description="Helical" evidence="2">
    <location>
        <begin position="103"/>
        <end position="121"/>
    </location>
</feature>
<keyword evidence="2" id="KW-1133">Transmembrane helix</keyword>
<protein>
    <submittedName>
        <fullName evidence="3">Uncharacterized protein</fullName>
    </submittedName>
</protein>